<name>A0A0R1WP74_9LACO</name>
<reference evidence="1 2" key="1">
    <citation type="journal article" date="2015" name="Genome Announc.">
        <title>Expanding the biotechnology potential of lactobacilli through comparative genomics of 213 strains and associated genera.</title>
        <authorList>
            <person name="Sun Z."/>
            <person name="Harris H.M."/>
            <person name="McCann A."/>
            <person name="Guo C."/>
            <person name="Argimon S."/>
            <person name="Zhang W."/>
            <person name="Yang X."/>
            <person name="Jeffery I.B."/>
            <person name="Cooney J.C."/>
            <person name="Kagawa T.F."/>
            <person name="Liu W."/>
            <person name="Song Y."/>
            <person name="Salvetti E."/>
            <person name="Wrobel A."/>
            <person name="Rasinkangas P."/>
            <person name="Parkhill J."/>
            <person name="Rea M.C."/>
            <person name="O'Sullivan O."/>
            <person name="Ritari J."/>
            <person name="Douillard F.P."/>
            <person name="Paul Ross R."/>
            <person name="Yang R."/>
            <person name="Briner A.E."/>
            <person name="Felis G.E."/>
            <person name="de Vos W.M."/>
            <person name="Barrangou R."/>
            <person name="Klaenhammer T.R."/>
            <person name="Caufield P.W."/>
            <person name="Cui Y."/>
            <person name="Zhang H."/>
            <person name="O'Toole P.W."/>
        </authorList>
    </citation>
    <scope>NUCLEOTIDE SEQUENCE [LARGE SCALE GENOMIC DNA]</scope>
    <source>
        <strain evidence="1 2">DSM 18933</strain>
    </source>
</reference>
<dbReference type="EMBL" id="AZGD01000038">
    <property type="protein sequence ID" value="KRM19551.1"/>
    <property type="molecule type" value="Genomic_DNA"/>
</dbReference>
<sequence>MTPTVAESMIVHQGKNLRVRVDKTMVEDSLKQQLYENSGLDSFDVEVKVIPNCAKANVKIKGVCAQNMPVYKVKDKIDRKIEGHLKTTLGIALGNLEVSVKPFPS</sequence>
<accession>A0A0R1WP74</accession>
<dbReference type="AlphaFoldDB" id="A0A0R1WP74"/>
<proteinExistence type="predicted"/>
<organism evidence="1 2">
    <name type="scientific">Ligilactobacillus hayakitensis DSM 18933 = JCM 14209</name>
    <dbReference type="NCBI Taxonomy" id="1423755"/>
    <lineage>
        <taxon>Bacteria</taxon>
        <taxon>Bacillati</taxon>
        <taxon>Bacillota</taxon>
        <taxon>Bacilli</taxon>
        <taxon>Lactobacillales</taxon>
        <taxon>Lactobacillaceae</taxon>
        <taxon>Ligilactobacillus</taxon>
    </lineage>
</organism>
<gene>
    <name evidence="1" type="ORF">FC40_GL001565</name>
</gene>
<keyword evidence="2" id="KW-1185">Reference proteome</keyword>
<evidence type="ECO:0000313" key="1">
    <source>
        <dbReference type="EMBL" id="KRM19551.1"/>
    </source>
</evidence>
<protein>
    <submittedName>
        <fullName evidence="1">Uncharacterized protein</fullName>
    </submittedName>
</protein>
<dbReference type="Proteomes" id="UP000051054">
    <property type="component" value="Unassembled WGS sequence"/>
</dbReference>
<comment type="caution">
    <text evidence="1">The sequence shown here is derived from an EMBL/GenBank/DDBJ whole genome shotgun (WGS) entry which is preliminary data.</text>
</comment>
<evidence type="ECO:0000313" key="2">
    <source>
        <dbReference type="Proteomes" id="UP000051054"/>
    </source>
</evidence>
<dbReference type="PATRIC" id="fig|1423755.3.peg.1654"/>